<dbReference type="EMBL" id="QYTV02000015">
    <property type="protein sequence ID" value="RST70958.1"/>
    <property type="molecule type" value="Genomic_DNA"/>
</dbReference>
<protein>
    <submittedName>
        <fullName evidence="1">DUF370 domain-containing protein</fullName>
    </submittedName>
</protein>
<gene>
    <name evidence="1" type="ORF">D4T97_019565</name>
</gene>
<sequence>MYVHVGDDVMIRSSEIIAILDKQTVQDSEEMLELINRKKSELVDIANGTFKSLVITPSHMYLSPIAIATLKKKALSGVPMNG</sequence>
<organism evidence="1 2">
    <name type="scientific">Siminovitchia acidinfaciens</name>
    <dbReference type="NCBI Taxonomy" id="2321395"/>
    <lineage>
        <taxon>Bacteria</taxon>
        <taxon>Bacillati</taxon>
        <taxon>Bacillota</taxon>
        <taxon>Bacilli</taxon>
        <taxon>Bacillales</taxon>
        <taxon>Bacillaceae</taxon>
        <taxon>Siminovitchia</taxon>
    </lineage>
</organism>
<dbReference type="NCBIfam" id="NF046065">
    <property type="entry name" value="MtxRegRemB"/>
    <property type="match status" value="1"/>
</dbReference>
<accession>A0A429XTB0</accession>
<dbReference type="RefSeq" id="WP_126052466.1">
    <property type="nucleotide sequence ID" value="NZ_QYTV02000015.1"/>
</dbReference>
<dbReference type="OrthoDB" id="9811390at2"/>
<name>A0A429XTB0_9BACI</name>
<dbReference type="AlphaFoldDB" id="A0A429XTB0"/>
<evidence type="ECO:0000313" key="2">
    <source>
        <dbReference type="Proteomes" id="UP000287156"/>
    </source>
</evidence>
<evidence type="ECO:0000313" key="1">
    <source>
        <dbReference type="EMBL" id="RST70958.1"/>
    </source>
</evidence>
<dbReference type="InterPro" id="IPR007169">
    <property type="entry name" value="RemA-like"/>
</dbReference>
<comment type="caution">
    <text evidence="1">The sequence shown here is derived from an EMBL/GenBank/DDBJ whole genome shotgun (WGS) entry which is preliminary data.</text>
</comment>
<keyword evidence="2" id="KW-1185">Reference proteome</keyword>
<proteinExistence type="predicted"/>
<dbReference type="Proteomes" id="UP000287156">
    <property type="component" value="Unassembled WGS sequence"/>
</dbReference>
<reference evidence="1" key="1">
    <citation type="submission" date="2018-12" db="EMBL/GenBank/DDBJ databases">
        <authorList>
            <person name="Sun L."/>
            <person name="Chen Z."/>
        </authorList>
    </citation>
    <scope>NUCLEOTIDE SEQUENCE [LARGE SCALE GENOMIC DNA]</scope>
    <source>
        <strain evidence="1">3-2-2</strain>
    </source>
</reference>
<dbReference type="Pfam" id="PF04025">
    <property type="entry name" value="RemA-like"/>
    <property type="match status" value="1"/>
</dbReference>